<feature type="transmembrane region" description="Helical" evidence="1">
    <location>
        <begin position="31"/>
        <end position="49"/>
    </location>
</feature>
<accession>A0A3B0YWR6</accession>
<proteinExistence type="predicted"/>
<dbReference type="EMBL" id="UOFK01000162">
    <property type="protein sequence ID" value="VAW78689.1"/>
    <property type="molecule type" value="Genomic_DNA"/>
</dbReference>
<organism evidence="2">
    <name type="scientific">hydrothermal vent metagenome</name>
    <dbReference type="NCBI Taxonomy" id="652676"/>
    <lineage>
        <taxon>unclassified sequences</taxon>
        <taxon>metagenomes</taxon>
        <taxon>ecological metagenomes</taxon>
    </lineage>
</organism>
<keyword evidence="1" id="KW-0472">Membrane</keyword>
<protein>
    <submittedName>
        <fullName evidence="2">Uncharacterized protein</fullName>
    </submittedName>
</protein>
<reference evidence="2" key="1">
    <citation type="submission" date="2018-06" db="EMBL/GenBank/DDBJ databases">
        <authorList>
            <person name="Zhirakovskaya E."/>
        </authorList>
    </citation>
    <scope>NUCLEOTIDE SEQUENCE</scope>
</reference>
<evidence type="ECO:0000256" key="1">
    <source>
        <dbReference type="SAM" id="Phobius"/>
    </source>
</evidence>
<keyword evidence="1" id="KW-0812">Transmembrane</keyword>
<dbReference type="AlphaFoldDB" id="A0A3B0YWR6"/>
<feature type="transmembrane region" description="Helical" evidence="1">
    <location>
        <begin position="6"/>
        <end position="24"/>
    </location>
</feature>
<keyword evidence="1" id="KW-1133">Transmembrane helix</keyword>
<sequence>MSGEVQYWPLLIGWTVVVMLLLFGWKRQATIAAAGMAIVTYAVVTMGLGHT</sequence>
<gene>
    <name evidence="2" type="ORF">MNBD_GAMMA13-1655</name>
</gene>
<evidence type="ECO:0000313" key="2">
    <source>
        <dbReference type="EMBL" id="VAW78689.1"/>
    </source>
</evidence>
<name>A0A3B0YWR6_9ZZZZ</name>